<proteinExistence type="predicted"/>
<feature type="region of interest" description="Disordered" evidence="1">
    <location>
        <begin position="1"/>
        <end position="21"/>
    </location>
</feature>
<organism evidence="3 4">
    <name type="scientific">Methylibium petroleiphilum (strain ATCC BAA-1232 / LMG 22953 / PM1)</name>
    <dbReference type="NCBI Taxonomy" id="420662"/>
    <lineage>
        <taxon>Bacteria</taxon>
        <taxon>Pseudomonadati</taxon>
        <taxon>Pseudomonadota</taxon>
        <taxon>Betaproteobacteria</taxon>
        <taxon>Burkholderiales</taxon>
        <taxon>Sphaerotilaceae</taxon>
        <taxon>Methylibium</taxon>
    </lineage>
</organism>
<keyword evidence="4" id="KW-1185">Reference proteome</keyword>
<dbReference type="Pfam" id="PF24720">
    <property type="entry name" value="DUF7673"/>
    <property type="match status" value="1"/>
</dbReference>
<sequence length="136" mass="15064">MLDRPDHRAGLPTPSDEAPMSPDAIEAALTEFDTRSRQATQAGAQAFARLLKLAEERDSGQIPRIARFLAATYNGRAFKFDLFELRAVDIAISDDILCCLDALRWGRADLHTLIPDGDARVRAVIESWGLRWPDGS</sequence>
<evidence type="ECO:0000313" key="4">
    <source>
        <dbReference type="Proteomes" id="UP000000366"/>
    </source>
</evidence>
<dbReference type="KEGG" id="mpt:Mpe_A1666"/>
<accession>A2SGD9</accession>
<dbReference type="eggNOG" id="ENOG5033J0W">
    <property type="taxonomic scope" value="Bacteria"/>
</dbReference>
<dbReference type="HOGENOM" id="CLU_157792_0_0_4"/>
<evidence type="ECO:0000313" key="3">
    <source>
        <dbReference type="EMBL" id="ABM94628.1"/>
    </source>
</evidence>
<evidence type="ECO:0000259" key="2">
    <source>
        <dbReference type="Pfam" id="PF24720"/>
    </source>
</evidence>
<dbReference type="AlphaFoldDB" id="A2SGD9"/>
<dbReference type="InterPro" id="IPR056090">
    <property type="entry name" value="DUF7673"/>
</dbReference>
<dbReference type="STRING" id="420662.Mpe_A1666"/>
<dbReference type="Proteomes" id="UP000000366">
    <property type="component" value="Chromosome"/>
</dbReference>
<reference evidence="3 4" key="1">
    <citation type="journal article" date="2007" name="J. Bacteriol.">
        <title>Whole-genome analysis of the methyl tert-butyl ether-degrading beta-proteobacterium Methylibium petroleiphilum PM1.</title>
        <authorList>
            <person name="Kane S.R."/>
            <person name="Chakicherla A.Y."/>
            <person name="Chain P.S.G."/>
            <person name="Schmidt R."/>
            <person name="Shin M.W."/>
            <person name="Legler T.C."/>
            <person name="Scow K.M."/>
            <person name="Larimer F.W."/>
            <person name="Lucas S.M."/>
            <person name="Richardson P.M."/>
            <person name="Hristova K.R."/>
        </authorList>
    </citation>
    <scope>NUCLEOTIDE SEQUENCE [LARGE SCALE GENOMIC DNA]</scope>
    <source>
        <strain evidence="4">ATCC BAA-1232 / LMG 22953 / PM1</strain>
    </source>
</reference>
<gene>
    <name evidence="3" type="ordered locus">Mpe_A1666</name>
</gene>
<evidence type="ECO:0000256" key="1">
    <source>
        <dbReference type="SAM" id="MobiDB-lite"/>
    </source>
</evidence>
<protein>
    <recommendedName>
        <fullName evidence="2">DUF7673 domain-containing protein</fullName>
    </recommendedName>
</protein>
<name>A2SGD9_METPP</name>
<feature type="domain" description="DUF7673" evidence="2">
    <location>
        <begin position="45"/>
        <end position="129"/>
    </location>
</feature>
<dbReference type="EMBL" id="CP000555">
    <property type="protein sequence ID" value="ABM94628.1"/>
    <property type="molecule type" value="Genomic_DNA"/>
</dbReference>